<dbReference type="Proteomes" id="UP000646365">
    <property type="component" value="Unassembled WGS sequence"/>
</dbReference>
<feature type="signal peptide" evidence="1">
    <location>
        <begin position="1"/>
        <end position="23"/>
    </location>
</feature>
<evidence type="ECO:0000313" key="2">
    <source>
        <dbReference type="EMBL" id="GGF19994.1"/>
    </source>
</evidence>
<gene>
    <name evidence="2" type="ORF">GCM10011611_27500</name>
</gene>
<organism evidence="2 3">
    <name type="scientific">Aliidongia dinghuensis</name>
    <dbReference type="NCBI Taxonomy" id="1867774"/>
    <lineage>
        <taxon>Bacteria</taxon>
        <taxon>Pseudomonadati</taxon>
        <taxon>Pseudomonadota</taxon>
        <taxon>Alphaproteobacteria</taxon>
        <taxon>Rhodospirillales</taxon>
        <taxon>Dongiaceae</taxon>
        <taxon>Aliidongia</taxon>
    </lineage>
</organism>
<dbReference type="EMBL" id="BMJQ01000006">
    <property type="protein sequence ID" value="GGF19994.1"/>
    <property type="molecule type" value="Genomic_DNA"/>
</dbReference>
<protein>
    <recommendedName>
        <fullName evidence="4">Secreted protein</fullName>
    </recommendedName>
</protein>
<evidence type="ECO:0008006" key="4">
    <source>
        <dbReference type="Google" id="ProtNLM"/>
    </source>
</evidence>
<name>A0A8J2YU52_9PROT</name>
<keyword evidence="3" id="KW-1185">Reference proteome</keyword>
<evidence type="ECO:0000313" key="3">
    <source>
        <dbReference type="Proteomes" id="UP000646365"/>
    </source>
</evidence>
<accession>A0A8J2YU52</accession>
<dbReference type="AlphaFoldDB" id="A0A8J2YU52"/>
<dbReference type="RefSeq" id="WP_189046601.1">
    <property type="nucleotide sequence ID" value="NZ_BMJQ01000006.1"/>
</dbReference>
<sequence>MITKFHSLVAAGALLLAAGAANAQPAQLNDSQMDNVTAGATSIVVGLGGAFGTLSAGTVATAITQVIGSSAYAAAEATSIGASLGLGGGAAAVSQLQAVLTSP</sequence>
<reference evidence="2" key="1">
    <citation type="journal article" date="2014" name="Int. J. Syst. Evol. Microbiol.">
        <title>Complete genome sequence of Corynebacterium casei LMG S-19264T (=DSM 44701T), isolated from a smear-ripened cheese.</title>
        <authorList>
            <consortium name="US DOE Joint Genome Institute (JGI-PGF)"/>
            <person name="Walter F."/>
            <person name="Albersmeier A."/>
            <person name="Kalinowski J."/>
            <person name="Ruckert C."/>
        </authorList>
    </citation>
    <scope>NUCLEOTIDE SEQUENCE</scope>
    <source>
        <strain evidence="2">CGMCC 1.15725</strain>
    </source>
</reference>
<evidence type="ECO:0000256" key="1">
    <source>
        <dbReference type="SAM" id="SignalP"/>
    </source>
</evidence>
<proteinExistence type="predicted"/>
<reference evidence="2" key="2">
    <citation type="submission" date="2020-09" db="EMBL/GenBank/DDBJ databases">
        <authorList>
            <person name="Sun Q."/>
            <person name="Zhou Y."/>
        </authorList>
    </citation>
    <scope>NUCLEOTIDE SEQUENCE</scope>
    <source>
        <strain evidence="2">CGMCC 1.15725</strain>
    </source>
</reference>
<feature type="chain" id="PRO_5035295496" description="Secreted protein" evidence="1">
    <location>
        <begin position="24"/>
        <end position="103"/>
    </location>
</feature>
<keyword evidence="1" id="KW-0732">Signal</keyword>
<comment type="caution">
    <text evidence="2">The sequence shown here is derived from an EMBL/GenBank/DDBJ whole genome shotgun (WGS) entry which is preliminary data.</text>
</comment>